<dbReference type="EMBL" id="JBBJCI010000288">
    <property type="protein sequence ID" value="KAK7235955.1"/>
    <property type="molecule type" value="Genomic_DNA"/>
</dbReference>
<feature type="region of interest" description="Disordered" evidence="1">
    <location>
        <begin position="146"/>
        <end position="207"/>
    </location>
</feature>
<organism evidence="2 3">
    <name type="scientific">Aureococcus anophagefferens</name>
    <name type="common">Harmful bloom alga</name>
    <dbReference type="NCBI Taxonomy" id="44056"/>
    <lineage>
        <taxon>Eukaryota</taxon>
        <taxon>Sar</taxon>
        <taxon>Stramenopiles</taxon>
        <taxon>Ochrophyta</taxon>
        <taxon>Pelagophyceae</taxon>
        <taxon>Pelagomonadales</taxon>
        <taxon>Pelagomonadaceae</taxon>
        <taxon>Aureococcus</taxon>
    </lineage>
</organism>
<evidence type="ECO:0000313" key="2">
    <source>
        <dbReference type="EMBL" id="KAK7235955.1"/>
    </source>
</evidence>
<feature type="compositionally biased region" description="Basic and acidic residues" evidence="1">
    <location>
        <begin position="188"/>
        <end position="197"/>
    </location>
</feature>
<protein>
    <recommendedName>
        <fullName evidence="4">PH domain-containing protein</fullName>
    </recommendedName>
</protein>
<feature type="compositionally biased region" description="Acidic residues" evidence="1">
    <location>
        <begin position="169"/>
        <end position="179"/>
    </location>
</feature>
<dbReference type="Proteomes" id="UP001363151">
    <property type="component" value="Unassembled WGS sequence"/>
</dbReference>
<sequence length="269" mass="29221">MALSCVPPLTSKFQKSCDAAWLRCPAGEPMTRQVSRDSVVGDAPENTSVVAKNTPSFFVEKTPSFVAEKTPPFVEGEVHVLARCRFQGCDRGALAWRQAFYSVDLVDGALRVFRSDEDRRTWRRQGGENLAKWAAVIGGDHVVADVAAAPPPSAGKRNRRSRRAPTLEDVPESEEDDESPLASSLEDAASREGDLPLRNRPAPRSCADCSRDVDYCSFEVWKRADVGGDGSGAPLLKFAAAPDDRDDLDVLHDALEAISLTSATHVIEP</sequence>
<keyword evidence="3" id="KW-1185">Reference proteome</keyword>
<name>A0ABR1FR23_AURAN</name>
<proteinExistence type="predicted"/>
<evidence type="ECO:0008006" key="4">
    <source>
        <dbReference type="Google" id="ProtNLM"/>
    </source>
</evidence>
<evidence type="ECO:0000313" key="3">
    <source>
        <dbReference type="Proteomes" id="UP001363151"/>
    </source>
</evidence>
<gene>
    <name evidence="2" type="ORF">SO694_00065132</name>
</gene>
<accession>A0ABR1FR23</accession>
<reference evidence="2 3" key="1">
    <citation type="submission" date="2024-03" db="EMBL/GenBank/DDBJ databases">
        <title>Aureococcus anophagefferens CCMP1851 and Kratosvirus quantuckense: Draft genome of a second virus-susceptible host strain in the model system.</title>
        <authorList>
            <person name="Chase E."/>
            <person name="Truchon A.R."/>
            <person name="Schepens W."/>
            <person name="Wilhelm S.W."/>
        </authorList>
    </citation>
    <scope>NUCLEOTIDE SEQUENCE [LARGE SCALE GENOMIC DNA]</scope>
    <source>
        <strain evidence="2 3">CCMP1851</strain>
    </source>
</reference>
<comment type="caution">
    <text evidence="2">The sequence shown here is derived from an EMBL/GenBank/DDBJ whole genome shotgun (WGS) entry which is preliminary data.</text>
</comment>
<evidence type="ECO:0000256" key="1">
    <source>
        <dbReference type="SAM" id="MobiDB-lite"/>
    </source>
</evidence>